<dbReference type="EMBL" id="JANHAX010000001">
    <property type="protein sequence ID" value="MDQ2088494.1"/>
    <property type="molecule type" value="Genomic_DNA"/>
</dbReference>
<evidence type="ECO:0000313" key="3">
    <source>
        <dbReference type="Proteomes" id="UP001226762"/>
    </source>
</evidence>
<feature type="transmembrane region" description="Helical" evidence="1">
    <location>
        <begin position="20"/>
        <end position="43"/>
    </location>
</feature>
<keyword evidence="1" id="KW-0812">Transmembrane</keyword>
<protein>
    <submittedName>
        <fullName evidence="2">Uncharacterized protein</fullName>
    </submittedName>
</protein>
<keyword evidence="1" id="KW-0472">Membrane</keyword>
<dbReference type="Proteomes" id="UP001226762">
    <property type="component" value="Unassembled WGS sequence"/>
</dbReference>
<organism evidence="2 3">
    <name type="scientific">Marimonas arenosa</name>
    <dbReference type="NCBI Taxonomy" id="1795305"/>
    <lineage>
        <taxon>Bacteria</taxon>
        <taxon>Pseudomonadati</taxon>
        <taxon>Pseudomonadota</taxon>
        <taxon>Alphaproteobacteria</taxon>
        <taxon>Rhodobacterales</taxon>
        <taxon>Paracoccaceae</taxon>
        <taxon>Marimonas</taxon>
    </lineage>
</organism>
<keyword evidence="1" id="KW-1133">Transmembrane helix</keyword>
<reference evidence="2" key="1">
    <citation type="submission" date="2022-07" db="EMBL/GenBank/DDBJ databases">
        <authorList>
            <person name="Otstavnykh N."/>
            <person name="Isaeva M."/>
            <person name="Bystritskaya E."/>
        </authorList>
    </citation>
    <scope>NUCLEOTIDE SEQUENCE</scope>
    <source>
        <strain evidence="2">KCTC 52189</strain>
    </source>
</reference>
<accession>A0AAE3W950</accession>
<reference evidence="2" key="2">
    <citation type="submission" date="2023-02" db="EMBL/GenBank/DDBJ databases">
        <title>'Rhodoalgimonas zhirmunskyi' gen. nov., isolated from a red alga.</title>
        <authorList>
            <person name="Nedashkovskaya O.I."/>
            <person name="Otstavnykh N.Y."/>
            <person name="Bystritskaya E.P."/>
            <person name="Balabanova L.A."/>
            <person name="Isaeva M.P."/>
        </authorList>
    </citation>
    <scope>NUCLEOTIDE SEQUENCE</scope>
    <source>
        <strain evidence="2">KCTC 52189</strain>
    </source>
</reference>
<keyword evidence="3" id="KW-1185">Reference proteome</keyword>
<dbReference type="RefSeq" id="WP_306733760.1">
    <property type="nucleotide sequence ID" value="NZ_JANHAX010000001.1"/>
</dbReference>
<name>A0AAE3W950_9RHOB</name>
<dbReference type="AlphaFoldDB" id="A0AAE3W950"/>
<gene>
    <name evidence="2" type="ORF">NO357_01095</name>
</gene>
<comment type="caution">
    <text evidence="2">The sequence shown here is derived from an EMBL/GenBank/DDBJ whole genome shotgun (WGS) entry which is preliminary data.</text>
</comment>
<evidence type="ECO:0000313" key="2">
    <source>
        <dbReference type="EMBL" id="MDQ2088494.1"/>
    </source>
</evidence>
<evidence type="ECO:0000256" key="1">
    <source>
        <dbReference type="SAM" id="Phobius"/>
    </source>
</evidence>
<sequence length="44" mass="4632">MKRQPAAVYGHRLAAARPTLWVPALLAGLLSLPVVAAMVFGGLF</sequence>
<proteinExistence type="predicted"/>